<dbReference type="Proteomes" id="UP001160148">
    <property type="component" value="Unassembled WGS sequence"/>
</dbReference>
<gene>
    <name evidence="10" type="ORF">MEUPH1_LOCUS23596</name>
</gene>
<dbReference type="PROSITE" id="PS51184">
    <property type="entry name" value="JMJC"/>
    <property type="match status" value="1"/>
</dbReference>
<dbReference type="FunFam" id="2.60.120.650:FF:000004">
    <property type="entry name" value="Putative lysine-specific demethylase 3B"/>
    <property type="match status" value="1"/>
</dbReference>
<dbReference type="InterPro" id="IPR045109">
    <property type="entry name" value="LSDs-like"/>
</dbReference>
<dbReference type="SUPFAM" id="SSF51197">
    <property type="entry name" value="Clavaminate synthase-like"/>
    <property type="match status" value="1"/>
</dbReference>
<dbReference type="PANTHER" id="PTHR12549:SF38">
    <property type="entry name" value="JMJC DOMAIN-CONTAINING HISTONE DEMETHYLASE 2, ISOFORM A"/>
    <property type="match status" value="1"/>
</dbReference>
<dbReference type="GO" id="GO:0140683">
    <property type="term" value="F:histone H3K9me/H3K9me2 demethylase activity"/>
    <property type="evidence" value="ECO:0007669"/>
    <property type="project" value="UniProtKB-EC"/>
</dbReference>
<proteinExistence type="predicted"/>
<feature type="domain" description="JmjC" evidence="9">
    <location>
        <begin position="765"/>
        <end position="993"/>
    </location>
</feature>
<dbReference type="InterPro" id="IPR003347">
    <property type="entry name" value="JmjC_dom"/>
</dbReference>
<name>A0AAV0XNP5_9HEMI</name>
<evidence type="ECO:0000256" key="4">
    <source>
        <dbReference type="ARBA" id="ARBA00023002"/>
    </source>
</evidence>
<dbReference type="GO" id="GO:0000118">
    <property type="term" value="C:histone deacetylase complex"/>
    <property type="evidence" value="ECO:0007669"/>
    <property type="project" value="TreeGrafter"/>
</dbReference>
<protein>
    <recommendedName>
        <fullName evidence="7">[histone H3]-dimethyl-L-lysine(9) demethylase</fullName>
        <ecNumber evidence="7">1.14.11.65</ecNumber>
    </recommendedName>
</protein>
<keyword evidence="5" id="KW-0408">Iron</keyword>
<dbReference type="Gene3D" id="2.60.120.650">
    <property type="entry name" value="Cupin"/>
    <property type="match status" value="1"/>
</dbReference>
<dbReference type="GO" id="GO:0000785">
    <property type="term" value="C:chromatin"/>
    <property type="evidence" value="ECO:0007669"/>
    <property type="project" value="TreeGrafter"/>
</dbReference>
<comment type="catalytic activity">
    <reaction evidence="8">
        <text>N(6),N(6)-dimethyl-L-lysyl(9)-[histone H3] + 2 2-oxoglutarate + 2 O2 = L-lysyl(9)-[histone H3] + 2 formaldehyde + 2 succinate + 2 CO2</text>
        <dbReference type="Rhea" id="RHEA:60188"/>
        <dbReference type="Rhea" id="RHEA-COMP:15541"/>
        <dbReference type="Rhea" id="RHEA-COMP:15546"/>
        <dbReference type="ChEBI" id="CHEBI:15379"/>
        <dbReference type="ChEBI" id="CHEBI:16526"/>
        <dbReference type="ChEBI" id="CHEBI:16810"/>
        <dbReference type="ChEBI" id="CHEBI:16842"/>
        <dbReference type="ChEBI" id="CHEBI:29969"/>
        <dbReference type="ChEBI" id="CHEBI:30031"/>
        <dbReference type="ChEBI" id="CHEBI:61976"/>
        <dbReference type="EC" id="1.14.11.65"/>
    </reaction>
</comment>
<dbReference type="SMART" id="SM00558">
    <property type="entry name" value="JmjC"/>
    <property type="match status" value="1"/>
</dbReference>
<comment type="caution">
    <text evidence="10">The sequence shown here is derived from an EMBL/GenBank/DDBJ whole genome shotgun (WGS) entry which is preliminary data.</text>
</comment>
<dbReference type="EC" id="1.14.11.65" evidence="7"/>
<evidence type="ECO:0000256" key="2">
    <source>
        <dbReference type="ARBA" id="ARBA00004123"/>
    </source>
</evidence>
<evidence type="ECO:0000256" key="8">
    <source>
        <dbReference type="ARBA" id="ARBA00047648"/>
    </source>
</evidence>
<dbReference type="AlphaFoldDB" id="A0AAV0XNP5"/>
<keyword evidence="6" id="KW-0539">Nucleus</keyword>
<keyword evidence="3" id="KW-0479">Metal-binding</keyword>
<dbReference type="GO" id="GO:0003712">
    <property type="term" value="F:transcription coregulator activity"/>
    <property type="evidence" value="ECO:0007669"/>
    <property type="project" value="TreeGrafter"/>
</dbReference>
<evidence type="ECO:0000313" key="11">
    <source>
        <dbReference type="Proteomes" id="UP001160148"/>
    </source>
</evidence>
<accession>A0AAV0XNP5</accession>
<reference evidence="10 11" key="1">
    <citation type="submission" date="2023-01" db="EMBL/GenBank/DDBJ databases">
        <authorList>
            <person name="Whitehead M."/>
        </authorList>
    </citation>
    <scope>NUCLEOTIDE SEQUENCE [LARGE SCALE GENOMIC DNA]</scope>
</reference>
<dbReference type="GO" id="GO:0046872">
    <property type="term" value="F:metal ion binding"/>
    <property type="evidence" value="ECO:0007669"/>
    <property type="project" value="UniProtKB-KW"/>
</dbReference>
<dbReference type="GO" id="GO:0006357">
    <property type="term" value="P:regulation of transcription by RNA polymerase II"/>
    <property type="evidence" value="ECO:0007669"/>
    <property type="project" value="TreeGrafter"/>
</dbReference>
<keyword evidence="4" id="KW-0560">Oxidoreductase</keyword>
<dbReference type="PANTHER" id="PTHR12549">
    <property type="entry name" value="JMJC DOMAIN-CONTAINING HISTONE DEMETHYLATION PROTEIN"/>
    <property type="match status" value="1"/>
</dbReference>
<evidence type="ECO:0000256" key="1">
    <source>
        <dbReference type="ARBA" id="ARBA00001954"/>
    </source>
</evidence>
<evidence type="ECO:0000256" key="7">
    <source>
        <dbReference type="ARBA" id="ARBA00038951"/>
    </source>
</evidence>
<dbReference type="GO" id="GO:0031490">
    <property type="term" value="F:chromatin DNA binding"/>
    <property type="evidence" value="ECO:0007669"/>
    <property type="project" value="TreeGrafter"/>
</dbReference>
<comment type="subcellular location">
    <subcellularLocation>
        <location evidence="2">Nucleus</location>
    </subcellularLocation>
</comment>
<evidence type="ECO:0000256" key="3">
    <source>
        <dbReference type="ARBA" id="ARBA00022723"/>
    </source>
</evidence>
<dbReference type="Pfam" id="PF02373">
    <property type="entry name" value="JmjC"/>
    <property type="match status" value="1"/>
</dbReference>
<keyword evidence="11" id="KW-1185">Reference proteome</keyword>
<dbReference type="EMBL" id="CARXXK010000005">
    <property type="protein sequence ID" value="CAI6369348.1"/>
    <property type="molecule type" value="Genomic_DNA"/>
</dbReference>
<evidence type="ECO:0000256" key="6">
    <source>
        <dbReference type="ARBA" id="ARBA00023242"/>
    </source>
</evidence>
<evidence type="ECO:0000259" key="9">
    <source>
        <dbReference type="PROSITE" id="PS51184"/>
    </source>
</evidence>
<organism evidence="10 11">
    <name type="scientific">Macrosiphum euphorbiae</name>
    <name type="common">potato aphid</name>
    <dbReference type="NCBI Taxonomy" id="13131"/>
    <lineage>
        <taxon>Eukaryota</taxon>
        <taxon>Metazoa</taxon>
        <taxon>Ecdysozoa</taxon>
        <taxon>Arthropoda</taxon>
        <taxon>Hexapoda</taxon>
        <taxon>Insecta</taxon>
        <taxon>Pterygota</taxon>
        <taxon>Neoptera</taxon>
        <taxon>Paraneoptera</taxon>
        <taxon>Hemiptera</taxon>
        <taxon>Sternorrhyncha</taxon>
        <taxon>Aphidomorpha</taxon>
        <taxon>Aphidoidea</taxon>
        <taxon>Aphididae</taxon>
        <taxon>Macrosiphini</taxon>
        <taxon>Macrosiphum</taxon>
    </lineage>
</organism>
<evidence type="ECO:0000256" key="5">
    <source>
        <dbReference type="ARBA" id="ARBA00023004"/>
    </source>
</evidence>
<comment type="cofactor">
    <cofactor evidence="1">
        <name>Fe(2+)</name>
        <dbReference type="ChEBI" id="CHEBI:29033"/>
    </cofactor>
</comment>
<sequence>MFGPGNYTLPLTEVKDNDVQLQTDVEMKVISEYTEVISEEEEEEEEEDKIIEYEIVTVKELEDQPFKNLENCVSNDAYNDSQDSNSRCKMSIVELSPTSYNDQILSDTYISDSFNDDQDSISRCKMSIEELSPSSDTNHVFEVESEYTCLAHLVECVINDTYEENKQPIKEAVSLDDAFRQCLRTINSDLNDPNDDYNLDNTLKQFNKNDSPTETNHKRKILHSDELIATDNDDINCSCGTPKEQSYFENTKKKRIVGDMIRIASQTPKSCQKIYHNIYFTESEIEYFRKSYQKFLQKSICLTLPPQIGKCIECRVYNTKDNLTKRDYDSITCRFYEFRQLRYQKCGTLAVAGYPDPYKNIDNVDLSLWLPNTLLSERSDFNIQASTKILGDAGGQFCMFVKDEIDALKFNLPRNGKPRKILWKKSVNGIREMCDVCRTTIFNHHWCCRKCGFVVCIDCFKAKLNGTQLTEKQTIVQRNFNKKIWLLCSNEKEHQIEKLFITQILAGNTLKFISDLLHDICFNHNISLDCSCNETLEKIFPPNSTDPIFDNILKIYEQLPGTKDKEEPSLEGIKGIMKRQYLRYLDKCCNDDGSTKETEEVEFESNGSTSISRKKVQDKMYTIGRITKRKELFPPKLSLLSDDKTHAPHMWLCEGHLLRLLDPKCDINYTIFQEQWRRGQPVLVSDVGNKLNSSLWHPESFTRDFGNQINDLIDCTTSDIISDQPMSKFWNGFENAEERLCDKQGNVMLLKLKDWPASADFAETLPDRFQDLMNCLPLKEYTHRNGRYNLASHLPDCYIRPDLGPKMYTAYGNAGTTHKKVGTTNLHLDISDAVNVMVYVAITKNSKDYDYDWHVREALQVIEEAGCDDLTLRRIYVHGETPGALWHIYHASDADSIRDLLIKVSVEHGTPIEQFSDPIHDQSHYLDEYLRERLYREYGIKGYAIVQYYGDAVFIPAGAPHQVRNLHNCIKVAEDFVSPENVHHSFRMTQEFRNLTDSHTNHEDKLQIKNIVFHAVKDSISVLMRK</sequence>
<evidence type="ECO:0000313" key="10">
    <source>
        <dbReference type="EMBL" id="CAI6369348.1"/>
    </source>
</evidence>